<accession>A0ABV3Z4Y3</accession>
<reference evidence="2 3" key="1">
    <citation type="submission" date="2024-05" db="EMBL/GenBank/DDBJ databases">
        <title>Three bacterial strains, DH-69, EH-24, and ECK-19 isolated from coastal sediments.</title>
        <authorList>
            <person name="Ye Y.-Q."/>
            <person name="Du Z.-J."/>
        </authorList>
    </citation>
    <scope>NUCLEOTIDE SEQUENCE [LARGE SCALE GENOMIC DNA]</scope>
    <source>
        <strain evidence="2 3">ECK-19</strain>
    </source>
</reference>
<dbReference type="Proteomes" id="UP001560685">
    <property type="component" value="Unassembled WGS sequence"/>
</dbReference>
<organism evidence="2 3">
    <name type="scientific">Hyphococcus lacteus</name>
    <dbReference type="NCBI Taxonomy" id="3143536"/>
    <lineage>
        <taxon>Bacteria</taxon>
        <taxon>Pseudomonadati</taxon>
        <taxon>Pseudomonadota</taxon>
        <taxon>Alphaproteobacteria</taxon>
        <taxon>Parvularculales</taxon>
        <taxon>Parvularculaceae</taxon>
        <taxon>Hyphococcus</taxon>
    </lineage>
</organism>
<keyword evidence="1" id="KW-0732">Signal</keyword>
<protein>
    <recommendedName>
        <fullName evidence="4">DUF1579 domain-containing protein</fullName>
    </recommendedName>
</protein>
<evidence type="ECO:0000313" key="2">
    <source>
        <dbReference type="EMBL" id="MEX6632402.1"/>
    </source>
</evidence>
<dbReference type="RefSeq" id="WP_369312327.1">
    <property type="nucleotide sequence ID" value="NZ_JBEHZE010000001.1"/>
</dbReference>
<gene>
    <name evidence="2" type="ORF">ABFZ84_02480</name>
</gene>
<name>A0ABV3Z4Y3_9PROT</name>
<dbReference type="EMBL" id="JBEHZE010000001">
    <property type="protein sequence ID" value="MEX6632402.1"/>
    <property type="molecule type" value="Genomic_DNA"/>
</dbReference>
<evidence type="ECO:0008006" key="4">
    <source>
        <dbReference type="Google" id="ProtNLM"/>
    </source>
</evidence>
<keyword evidence="3" id="KW-1185">Reference proteome</keyword>
<sequence>MKPFLIGALLTLTYNCAAAQQPAPACDSEVYSAFDFWLGNWVVTANDQPAGKNTISKQENGCLLLEKWTSVNGGTGQSYNFVDPATRKWHQIWVSAGAVIDIQGGIDNGGAMHLKGTITTRTGDQAPFEGVWTPRDDGSVKQHFKQFNPETDQWDDWFVGIYRKADG</sequence>
<feature type="signal peptide" evidence="1">
    <location>
        <begin position="1"/>
        <end position="19"/>
    </location>
</feature>
<feature type="chain" id="PRO_5045296286" description="DUF1579 domain-containing protein" evidence="1">
    <location>
        <begin position="20"/>
        <end position="167"/>
    </location>
</feature>
<evidence type="ECO:0000313" key="3">
    <source>
        <dbReference type="Proteomes" id="UP001560685"/>
    </source>
</evidence>
<proteinExistence type="predicted"/>
<evidence type="ECO:0000256" key="1">
    <source>
        <dbReference type="SAM" id="SignalP"/>
    </source>
</evidence>
<comment type="caution">
    <text evidence="2">The sequence shown here is derived from an EMBL/GenBank/DDBJ whole genome shotgun (WGS) entry which is preliminary data.</text>
</comment>